<reference evidence="1" key="1">
    <citation type="submission" date="2022-11" db="EMBL/GenBank/DDBJ databases">
        <title>beta-Carotene-producing bacterium, Jeongeuplla avenae sp. nov., alleviates the salt stress of Arabidopsis seedlings.</title>
        <authorList>
            <person name="Jiang L."/>
            <person name="Lee J."/>
        </authorList>
    </citation>
    <scope>NUCLEOTIDE SEQUENCE</scope>
    <source>
        <strain evidence="1">DY_R2A_6</strain>
    </source>
</reference>
<sequence length="225" mass="24011">MQHRIGSADGAPLIPRPGPWLAGAALLVLLAVLAGTGWRDDDALGRTFAEDGPVELVQVAVLLVASGLFTVTFARGLFAVGQASLVFAVAAIMAAMRETPRCDSPFYEGGVCIDGNLKDGVYVAMALLVVVGLVLKPSIRPRLLTFRQNLIVARHLLWTWPAVLAAGMIASSELLEASGFYRTEEALELAAYLYLAAFAAWMLREVDRLSAQLVGALEAEGGFKR</sequence>
<name>A0ACD4NV47_9HYPH</name>
<dbReference type="Proteomes" id="UP001163223">
    <property type="component" value="Chromosome"/>
</dbReference>
<evidence type="ECO:0000313" key="1">
    <source>
        <dbReference type="EMBL" id="WAJ30698.1"/>
    </source>
</evidence>
<dbReference type="EMBL" id="CP113520">
    <property type="protein sequence ID" value="WAJ30698.1"/>
    <property type="molecule type" value="Genomic_DNA"/>
</dbReference>
<keyword evidence="2" id="KW-1185">Reference proteome</keyword>
<accession>A0ACD4NV47</accession>
<evidence type="ECO:0000313" key="2">
    <source>
        <dbReference type="Proteomes" id="UP001163223"/>
    </source>
</evidence>
<protein>
    <submittedName>
        <fullName evidence="1">Uncharacterized protein</fullName>
    </submittedName>
</protein>
<gene>
    <name evidence="1" type="ORF">OXU80_11035</name>
</gene>
<proteinExistence type="predicted"/>
<organism evidence="1 2">
    <name type="scientific">Antarcticirhabdus aurantiaca</name>
    <dbReference type="NCBI Taxonomy" id="2606717"/>
    <lineage>
        <taxon>Bacteria</taxon>
        <taxon>Pseudomonadati</taxon>
        <taxon>Pseudomonadota</taxon>
        <taxon>Alphaproteobacteria</taxon>
        <taxon>Hyphomicrobiales</taxon>
        <taxon>Aurantimonadaceae</taxon>
        <taxon>Antarcticirhabdus</taxon>
    </lineage>
</organism>